<organism evidence="1 2">
    <name type="scientific">Coemansia furcata</name>
    <dbReference type="NCBI Taxonomy" id="417177"/>
    <lineage>
        <taxon>Eukaryota</taxon>
        <taxon>Fungi</taxon>
        <taxon>Fungi incertae sedis</taxon>
        <taxon>Zoopagomycota</taxon>
        <taxon>Kickxellomycotina</taxon>
        <taxon>Kickxellomycetes</taxon>
        <taxon>Kickxellales</taxon>
        <taxon>Kickxellaceae</taxon>
        <taxon>Coemansia</taxon>
    </lineage>
</organism>
<dbReference type="EMBL" id="JANBUP010002906">
    <property type="protein sequence ID" value="KAJ2798549.1"/>
    <property type="molecule type" value="Genomic_DNA"/>
</dbReference>
<name>A0ACC1L0E2_9FUNG</name>
<protein>
    <submittedName>
        <fullName evidence="1">Uncharacterized protein</fullName>
    </submittedName>
</protein>
<proteinExistence type="predicted"/>
<reference evidence="1" key="1">
    <citation type="submission" date="2022-07" db="EMBL/GenBank/DDBJ databases">
        <title>Phylogenomic reconstructions and comparative analyses of Kickxellomycotina fungi.</title>
        <authorList>
            <person name="Reynolds N.K."/>
            <person name="Stajich J.E."/>
            <person name="Barry K."/>
            <person name="Grigoriev I.V."/>
            <person name="Crous P."/>
            <person name="Smith M.E."/>
        </authorList>
    </citation>
    <scope>NUCLEOTIDE SEQUENCE</scope>
    <source>
        <strain evidence="1">CBS 102833</strain>
    </source>
</reference>
<sequence length="451" mass="46991">MSGNSAHAGGGRRTDPYAASTPELLLSDIVPELLGSECRPRSWSAQSEAGLVRRPANYLHTPGATCGSPGRSSTFSEILLPATPETTHPRSASIYSKGGGSAGGVCGSPDSQVSRKQQPRVATTSAGGSRPVMARGQIIAPQVRPPRPLSSSGMRKQALSMMKPLVTLSTQQDAAPVDTAAEPAKDALSVSPAESATSSTSVVVGNVSTAIDSASSNTASISSRRGSCQSTTASDTDAVVGLLKNPRQRHSSKAGAVVGVLSARKEQLAHTEDSTTAKHVDEITNQSTDQHTQQQEPPKQSAAWSTYSWLLRRASFASAGQHTPSSSDSLRKSAISHLRDIQGQQAAIAVDVPMPEERQQQNTGELVPTTEQLSGPMADVGSGNHGDLYSRPDVAEATDNATASNSRWSSWRWFGTGKSTAGGASGDGDDQLYEHTDSLHDPPLTTESGGC</sequence>
<feature type="non-terminal residue" evidence="1">
    <location>
        <position position="451"/>
    </location>
</feature>
<gene>
    <name evidence="1" type="ORF">H4S07_005667</name>
</gene>
<accession>A0ACC1L0E2</accession>
<comment type="caution">
    <text evidence="1">The sequence shown here is derived from an EMBL/GenBank/DDBJ whole genome shotgun (WGS) entry which is preliminary data.</text>
</comment>
<dbReference type="Proteomes" id="UP001140096">
    <property type="component" value="Unassembled WGS sequence"/>
</dbReference>
<evidence type="ECO:0000313" key="2">
    <source>
        <dbReference type="Proteomes" id="UP001140096"/>
    </source>
</evidence>
<keyword evidence="2" id="KW-1185">Reference proteome</keyword>
<evidence type="ECO:0000313" key="1">
    <source>
        <dbReference type="EMBL" id="KAJ2798549.1"/>
    </source>
</evidence>